<organism evidence="4 5">
    <name type="scientific">Azonexus hydrophilus</name>
    <dbReference type="NCBI Taxonomy" id="418702"/>
    <lineage>
        <taxon>Bacteria</taxon>
        <taxon>Pseudomonadati</taxon>
        <taxon>Pseudomonadota</taxon>
        <taxon>Betaproteobacteria</taxon>
        <taxon>Rhodocyclales</taxon>
        <taxon>Azonexaceae</taxon>
        <taxon>Azonexus</taxon>
    </lineage>
</organism>
<evidence type="ECO:0000313" key="4">
    <source>
        <dbReference type="EMBL" id="WZJ23052.1"/>
    </source>
</evidence>
<feature type="domain" description="Solute-binding protein family 3/N-terminal" evidence="3">
    <location>
        <begin position="35"/>
        <end position="259"/>
    </location>
</feature>
<dbReference type="Pfam" id="PF00497">
    <property type="entry name" value="SBP_bac_3"/>
    <property type="match status" value="1"/>
</dbReference>
<dbReference type="Gene3D" id="3.40.190.10">
    <property type="entry name" value="Periplasmic binding protein-like II"/>
    <property type="match status" value="2"/>
</dbReference>
<dbReference type="SUPFAM" id="SSF53850">
    <property type="entry name" value="Periplasmic binding protein-like II"/>
    <property type="match status" value="1"/>
</dbReference>
<evidence type="ECO:0000259" key="3">
    <source>
        <dbReference type="SMART" id="SM00062"/>
    </source>
</evidence>
<sequence length="263" mass="30251">MPRRRCFSALLLISLLLPLQAMAQGRLERIVEQGTLRVCIWPDYYGISFRNPKTGRPSGIDIDNANDLARRLGVRTQFVNSSFATLIDDIENDRCDIAMFAIGITPARQERLRFTQPYLLSDIYAITTRTNPRIKDWEDIDRPGIVVAVARGTLHESVMKEKLQHAELRILETPHAREYEVQSGRADVFMTDFPYSRRMLDNSDWARLVTPPGKYHTTPYAWAMAPGDDAFHSHVERELQAMKMDGRLMTNAVRHRLEPIVVR</sequence>
<feature type="signal peptide" evidence="2">
    <location>
        <begin position="1"/>
        <end position="23"/>
    </location>
</feature>
<dbReference type="InterPro" id="IPR001638">
    <property type="entry name" value="Solute-binding_3/MltF_N"/>
</dbReference>
<gene>
    <name evidence="4" type="ORF">AADV58_07860</name>
</gene>
<dbReference type="EMBL" id="CP151406">
    <property type="protein sequence ID" value="WZJ23052.1"/>
    <property type="molecule type" value="Genomic_DNA"/>
</dbReference>
<evidence type="ECO:0000313" key="5">
    <source>
        <dbReference type="Proteomes" id="UP001479520"/>
    </source>
</evidence>
<keyword evidence="1 2" id="KW-0732">Signal</keyword>
<keyword evidence="5" id="KW-1185">Reference proteome</keyword>
<name>A0ABZ2XL06_9RHOO</name>
<accession>A0ABZ2XL06</accession>
<dbReference type="PANTHER" id="PTHR35936:SF19">
    <property type="entry name" value="AMINO-ACID-BINDING PROTEIN YXEM-RELATED"/>
    <property type="match status" value="1"/>
</dbReference>
<dbReference type="Proteomes" id="UP001479520">
    <property type="component" value="Chromosome"/>
</dbReference>
<reference evidence="4 5" key="1">
    <citation type="submission" date="2024-04" db="EMBL/GenBank/DDBJ databases">
        <title>Dissimilatory iodate-reducing microorganisms contribute to the enrichment of iodine in groundwater.</title>
        <authorList>
            <person name="Jiang Z."/>
        </authorList>
    </citation>
    <scope>NUCLEOTIDE SEQUENCE [LARGE SCALE GENOMIC DNA]</scope>
    <source>
        <strain evidence="4 5">NCP973</strain>
    </source>
</reference>
<dbReference type="CDD" id="cd13530">
    <property type="entry name" value="PBP2_peptides_like"/>
    <property type="match status" value="1"/>
</dbReference>
<proteinExistence type="predicted"/>
<dbReference type="RefSeq" id="WP_341744489.1">
    <property type="nucleotide sequence ID" value="NZ_CP151406.1"/>
</dbReference>
<dbReference type="PANTHER" id="PTHR35936">
    <property type="entry name" value="MEMBRANE-BOUND LYTIC MUREIN TRANSGLYCOSYLASE F"/>
    <property type="match status" value="1"/>
</dbReference>
<feature type="chain" id="PRO_5047432336" evidence="2">
    <location>
        <begin position="24"/>
        <end position="263"/>
    </location>
</feature>
<dbReference type="SMART" id="SM00062">
    <property type="entry name" value="PBPb"/>
    <property type="match status" value="1"/>
</dbReference>
<evidence type="ECO:0000256" key="1">
    <source>
        <dbReference type="ARBA" id="ARBA00022729"/>
    </source>
</evidence>
<evidence type="ECO:0000256" key="2">
    <source>
        <dbReference type="SAM" id="SignalP"/>
    </source>
</evidence>
<protein>
    <submittedName>
        <fullName evidence="4">ABC transporter substrate-binding protein</fullName>
    </submittedName>
</protein>